<dbReference type="CDD" id="cd03214">
    <property type="entry name" value="ABC_Iron-Siderophores_B12_Hemin"/>
    <property type="match status" value="1"/>
</dbReference>
<evidence type="ECO:0000256" key="1">
    <source>
        <dbReference type="ARBA" id="ARBA00004202"/>
    </source>
</evidence>
<reference evidence="12 14" key="2">
    <citation type="submission" date="2019-03" db="EMBL/GenBank/DDBJ databases">
        <title>Genomic Encyclopedia of Type Strains, Phase IV (KMG-IV): sequencing the most valuable type-strain genomes for metagenomic binning, comparative biology and taxonomic classification.</title>
        <authorList>
            <person name="Goeker M."/>
        </authorList>
    </citation>
    <scope>NUCLEOTIDE SEQUENCE [LARGE SCALE GENOMIC DNA]</scope>
    <source>
        <strain evidence="12 14">DSM 20580</strain>
    </source>
</reference>
<evidence type="ECO:0000256" key="7">
    <source>
        <dbReference type="ARBA" id="ARBA00023004"/>
    </source>
</evidence>
<sequence length="255" mass="29058">MDIKNLTFSYDKKKPFIELNQLTIKDSKITTIIGPNGSGKSTLLGLIAGHLKAHSGEVLLDDVNIHQISAKERAKKIAVVHQQNEAPEHYTVRQLVKIGRYPYRNKFGQNEEVDEQIIDEAIEAASLTAEEERFVYQLSGGQRQRAWLALAFAQQSDYLLLDEPTTYLDLHHQLDLLARVEEKNKTQNQTIVMVLHDLNQALQYSDEIIVMDGGRIIAQGEPFEVMTPEFIHKVFKLNVLFFEDPNGVKHLINIK</sequence>
<dbReference type="Proteomes" id="UP000294641">
    <property type="component" value="Unassembled WGS sequence"/>
</dbReference>
<feature type="domain" description="ABC transporter" evidence="10">
    <location>
        <begin position="1"/>
        <end position="238"/>
    </location>
</feature>
<keyword evidence="4" id="KW-0410">Iron transport</keyword>
<dbReference type="PANTHER" id="PTHR42771:SF10">
    <property type="entry name" value="FERRICHROME TRANSPORT ATP-BINDING PROTEIN FHUC"/>
    <property type="match status" value="1"/>
</dbReference>
<dbReference type="AlphaFoldDB" id="A0A8B4QCH8"/>
<comment type="caution">
    <text evidence="11">The sequence shown here is derived from an EMBL/GenBank/DDBJ whole genome shotgun (WGS) entry which is preliminary data.</text>
</comment>
<dbReference type="GO" id="GO:0005524">
    <property type="term" value="F:ATP binding"/>
    <property type="evidence" value="ECO:0007669"/>
    <property type="project" value="UniProtKB-KW"/>
</dbReference>
<gene>
    <name evidence="11" type="primary">yusV_3</name>
    <name evidence="12" type="ORF">DFR61_10379</name>
    <name evidence="11" type="ORF">NCTC10597_02206</name>
</gene>
<evidence type="ECO:0000259" key="10">
    <source>
        <dbReference type="PROSITE" id="PS50893"/>
    </source>
</evidence>
<evidence type="ECO:0000256" key="8">
    <source>
        <dbReference type="ARBA" id="ARBA00023065"/>
    </source>
</evidence>
<protein>
    <submittedName>
        <fullName evidence="12">Iron complex transport system ATP-binding protein</fullName>
    </submittedName>
    <submittedName>
        <fullName evidence="11">Probable siderophore transport system ATP-binding protein YusV</fullName>
    </submittedName>
</protein>
<dbReference type="Proteomes" id="UP000254330">
    <property type="component" value="Unassembled WGS sequence"/>
</dbReference>
<evidence type="ECO:0000313" key="13">
    <source>
        <dbReference type="Proteomes" id="UP000254330"/>
    </source>
</evidence>
<dbReference type="InterPro" id="IPR017871">
    <property type="entry name" value="ABC_transporter-like_CS"/>
</dbReference>
<evidence type="ECO:0000256" key="2">
    <source>
        <dbReference type="ARBA" id="ARBA00022448"/>
    </source>
</evidence>
<keyword evidence="5" id="KW-0547">Nucleotide-binding</keyword>
<dbReference type="InterPro" id="IPR051535">
    <property type="entry name" value="Siderophore_ABC-ATPase"/>
</dbReference>
<dbReference type="RefSeq" id="WP_133538357.1">
    <property type="nucleotide sequence ID" value="NZ_BJUE01000005.1"/>
</dbReference>
<dbReference type="InterPro" id="IPR003593">
    <property type="entry name" value="AAA+_ATPase"/>
</dbReference>
<dbReference type="PROSITE" id="PS50893">
    <property type="entry name" value="ABC_TRANSPORTER_2"/>
    <property type="match status" value="1"/>
</dbReference>
<dbReference type="Pfam" id="PF00005">
    <property type="entry name" value="ABC_tran"/>
    <property type="match status" value="1"/>
</dbReference>
<evidence type="ECO:0000256" key="5">
    <source>
        <dbReference type="ARBA" id="ARBA00022741"/>
    </source>
</evidence>
<evidence type="ECO:0000256" key="3">
    <source>
        <dbReference type="ARBA" id="ARBA00022475"/>
    </source>
</evidence>
<dbReference type="GO" id="GO:0005886">
    <property type="term" value="C:plasma membrane"/>
    <property type="evidence" value="ECO:0007669"/>
    <property type="project" value="UniProtKB-SubCell"/>
</dbReference>
<evidence type="ECO:0000313" key="14">
    <source>
        <dbReference type="Proteomes" id="UP000294641"/>
    </source>
</evidence>
<dbReference type="EMBL" id="SNZG01000003">
    <property type="protein sequence ID" value="TDR42703.1"/>
    <property type="molecule type" value="Genomic_DNA"/>
</dbReference>
<evidence type="ECO:0000313" key="11">
    <source>
        <dbReference type="EMBL" id="STX10460.1"/>
    </source>
</evidence>
<dbReference type="GO" id="GO:0006826">
    <property type="term" value="P:iron ion transport"/>
    <property type="evidence" value="ECO:0007669"/>
    <property type="project" value="UniProtKB-KW"/>
</dbReference>
<proteinExistence type="predicted"/>
<dbReference type="SUPFAM" id="SSF52540">
    <property type="entry name" value="P-loop containing nucleoside triphosphate hydrolases"/>
    <property type="match status" value="1"/>
</dbReference>
<dbReference type="EMBL" id="UGNP01000001">
    <property type="protein sequence ID" value="STX10460.1"/>
    <property type="molecule type" value="Genomic_DNA"/>
</dbReference>
<keyword evidence="8" id="KW-0406">Ion transport</keyword>
<dbReference type="PANTHER" id="PTHR42771">
    <property type="entry name" value="IRON(3+)-HYDROXAMATE IMPORT ATP-BINDING PROTEIN FHUC"/>
    <property type="match status" value="1"/>
</dbReference>
<dbReference type="InterPro" id="IPR027417">
    <property type="entry name" value="P-loop_NTPase"/>
</dbReference>
<evidence type="ECO:0000256" key="9">
    <source>
        <dbReference type="ARBA" id="ARBA00023136"/>
    </source>
</evidence>
<organism evidence="11 13">
    <name type="scientific">Kurthia zopfii</name>
    <dbReference type="NCBI Taxonomy" id="1650"/>
    <lineage>
        <taxon>Bacteria</taxon>
        <taxon>Bacillati</taxon>
        <taxon>Bacillota</taxon>
        <taxon>Bacilli</taxon>
        <taxon>Bacillales</taxon>
        <taxon>Caryophanaceae</taxon>
        <taxon>Kurthia</taxon>
    </lineage>
</organism>
<keyword evidence="2" id="KW-0813">Transport</keyword>
<evidence type="ECO:0000313" key="12">
    <source>
        <dbReference type="EMBL" id="TDR42703.1"/>
    </source>
</evidence>
<accession>A0A8B4QCH8</accession>
<reference evidence="11 13" key="1">
    <citation type="submission" date="2018-06" db="EMBL/GenBank/DDBJ databases">
        <authorList>
            <consortium name="Pathogen Informatics"/>
            <person name="Doyle S."/>
        </authorList>
    </citation>
    <scope>NUCLEOTIDE SEQUENCE [LARGE SCALE GENOMIC DNA]</scope>
    <source>
        <strain evidence="11 13">NCTC10597</strain>
    </source>
</reference>
<dbReference type="SMART" id="SM00382">
    <property type="entry name" value="AAA"/>
    <property type="match status" value="1"/>
</dbReference>
<keyword evidence="14" id="KW-1185">Reference proteome</keyword>
<name>A0A8B4QCH8_9BACL</name>
<dbReference type="Gene3D" id="3.40.50.300">
    <property type="entry name" value="P-loop containing nucleotide triphosphate hydrolases"/>
    <property type="match status" value="1"/>
</dbReference>
<dbReference type="InterPro" id="IPR003439">
    <property type="entry name" value="ABC_transporter-like_ATP-bd"/>
</dbReference>
<evidence type="ECO:0000256" key="6">
    <source>
        <dbReference type="ARBA" id="ARBA00022840"/>
    </source>
</evidence>
<keyword evidence="3" id="KW-1003">Cell membrane</keyword>
<keyword evidence="7" id="KW-0408">Iron</keyword>
<comment type="subcellular location">
    <subcellularLocation>
        <location evidence="1">Cell membrane</location>
        <topology evidence="1">Peripheral membrane protein</topology>
    </subcellularLocation>
</comment>
<evidence type="ECO:0000256" key="4">
    <source>
        <dbReference type="ARBA" id="ARBA00022496"/>
    </source>
</evidence>
<keyword evidence="9" id="KW-0472">Membrane</keyword>
<dbReference type="OrthoDB" id="9787851at2"/>
<dbReference type="GO" id="GO:0016887">
    <property type="term" value="F:ATP hydrolysis activity"/>
    <property type="evidence" value="ECO:0007669"/>
    <property type="project" value="InterPro"/>
</dbReference>
<dbReference type="PROSITE" id="PS00211">
    <property type="entry name" value="ABC_TRANSPORTER_1"/>
    <property type="match status" value="1"/>
</dbReference>
<keyword evidence="6 11" id="KW-0067">ATP-binding</keyword>
<dbReference type="FunFam" id="3.40.50.300:FF:000134">
    <property type="entry name" value="Iron-enterobactin ABC transporter ATP-binding protein"/>
    <property type="match status" value="1"/>
</dbReference>